<gene>
    <name evidence="1" type="ORF">JRQ81_000607</name>
</gene>
<protein>
    <submittedName>
        <fullName evidence="1">Uncharacterized protein</fullName>
    </submittedName>
</protein>
<reference evidence="1" key="1">
    <citation type="journal article" date="2023" name="DNA Res.">
        <title>Chromosome-level genome assembly of Phrynocephalus forsythii using third-generation DNA sequencing and Hi-C analysis.</title>
        <authorList>
            <person name="Qi Y."/>
            <person name="Zhao W."/>
            <person name="Zhao Y."/>
            <person name="Niu C."/>
            <person name="Cao S."/>
            <person name="Zhang Y."/>
        </authorList>
    </citation>
    <scope>NUCLEOTIDE SEQUENCE</scope>
    <source>
        <tissue evidence="1">Muscle</tissue>
    </source>
</reference>
<accession>A0A9Q1B7K9</accession>
<keyword evidence="2" id="KW-1185">Reference proteome</keyword>
<evidence type="ECO:0000313" key="1">
    <source>
        <dbReference type="EMBL" id="KAJ7344657.1"/>
    </source>
</evidence>
<evidence type="ECO:0000313" key="2">
    <source>
        <dbReference type="Proteomes" id="UP001142489"/>
    </source>
</evidence>
<dbReference type="Proteomes" id="UP001142489">
    <property type="component" value="Unassembled WGS sequence"/>
</dbReference>
<dbReference type="OrthoDB" id="71600at2759"/>
<name>A0A9Q1B7K9_9SAUR</name>
<proteinExistence type="predicted"/>
<sequence length="133" mass="15151">MVVGVGMGDSANFTVHMLYIDNKGIIIIIIKRAIKPEKNNTKLKRKNSSQQTKYFLPCIKEVMDHTDKVLKKHNLKTVFRPTTKLQQMLSSAKGTHSPLQEYTRYLVVLARYMLGPQSTASRPESKNMKDIAD</sequence>
<organism evidence="1 2">
    <name type="scientific">Phrynocephalus forsythii</name>
    <dbReference type="NCBI Taxonomy" id="171643"/>
    <lineage>
        <taxon>Eukaryota</taxon>
        <taxon>Metazoa</taxon>
        <taxon>Chordata</taxon>
        <taxon>Craniata</taxon>
        <taxon>Vertebrata</taxon>
        <taxon>Euteleostomi</taxon>
        <taxon>Lepidosauria</taxon>
        <taxon>Squamata</taxon>
        <taxon>Bifurcata</taxon>
        <taxon>Unidentata</taxon>
        <taxon>Episquamata</taxon>
        <taxon>Toxicofera</taxon>
        <taxon>Iguania</taxon>
        <taxon>Acrodonta</taxon>
        <taxon>Agamidae</taxon>
        <taxon>Agaminae</taxon>
        <taxon>Phrynocephalus</taxon>
    </lineage>
</organism>
<comment type="caution">
    <text evidence="1">The sequence shown here is derived from an EMBL/GenBank/DDBJ whole genome shotgun (WGS) entry which is preliminary data.</text>
</comment>
<dbReference type="EMBL" id="JAPFRF010000001">
    <property type="protein sequence ID" value="KAJ7344657.1"/>
    <property type="molecule type" value="Genomic_DNA"/>
</dbReference>
<dbReference type="AlphaFoldDB" id="A0A9Q1B7K9"/>